<keyword evidence="3" id="KW-0804">Transcription</keyword>
<dbReference type="GO" id="GO:0000976">
    <property type="term" value="F:transcription cis-regulatory region binding"/>
    <property type="evidence" value="ECO:0007669"/>
    <property type="project" value="TreeGrafter"/>
</dbReference>
<dbReference type="Pfam" id="PF13377">
    <property type="entry name" value="Peripla_BP_3"/>
    <property type="match status" value="1"/>
</dbReference>
<dbReference type="GO" id="GO:0003700">
    <property type="term" value="F:DNA-binding transcription factor activity"/>
    <property type="evidence" value="ECO:0007669"/>
    <property type="project" value="TreeGrafter"/>
</dbReference>
<keyword evidence="2 5" id="KW-0238">DNA-binding</keyword>
<evidence type="ECO:0000256" key="2">
    <source>
        <dbReference type="ARBA" id="ARBA00023125"/>
    </source>
</evidence>
<evidence type="ECO:0000313" key="6">
    <source>
        <dbReference type="Proteomes" id="UP000570514"/>
    </source>
</evidence>
<name>A0A846MU63_9PROT</name>
<keyword evidence="1" id="KW-0805">Transcription regulation</keyword>
<feature type="domain" description="HTH lacI-type" evidence="4">
    <location>
        <begin position="1"/>
        <end position="25"/>
    </location>
</feature>
<dbReference type="Gene3D" id="3.40.50.2300">
    <property type="match status" value="2"/>
</dbReference>
<dbReference type="InterPro" id="IPR000843">
    <property type="entry name" value="HTH_LacI"/>
</dbReference>
<evidence type="ECO:0000256" key="1">
    <source>
        <dbReference type="ARBA" id="ARBA00023015"/>
    </source>
</evidence>
<organism evidence="5 6">
    <name type="scientific">Rhizomicrobium palustre</name>
    <dbReference type="NCBI Taxonomy" id="189966"/>
    <lineage>
        <taxon>Bacteria</taxon>
        <taxon>Pseudomonadati</taxon>
        <taxon>Pseudomonadota</taxon>
        <taxon>Alphaproteobacteria</taxon>
        <taxon>Micropepsales</taxon>
        <taxon>Micropepsaceae</taxon>
        <taxon>Rhizomicrobium</taxon>
    </lineage>
</organism>
<dbReference type="InterPro" id="IPR046335">
    <property type="entry name" value="LacI/GalR-like_sensor"/>
</dbReference>
<gene>
    <name evidence="5" type="ORF">FHS83_000087</name>
</gene>
<dbReference type="SUPFAM" id="SSF53822">
    <property type="entry name" value="Periplasmic binding protein-like I"/>
    <property type="match status" value="1"/>
</dbReference>
<dbReference type="PROSITE" id="PS50932">
    <property type="entry name" value="HTH_LACI_2"/>
    <property type="match status" value="1"/>
</dbReference>
<comment type="caution">
    <text evidence="5">The sequence shown here is derived from an EMBL/GenBank/DDBJ whole genome shotgun (WGS) entry which is preliminary data.</text>
</comment>
<evidence type="ECO:0000259" key="4">
    <source>
        <dbReference type="PROSITE" id="PS50932"/>
    </source>
</evidence>
<accession>A0A846MU63</accession>
<dbReference type="PANTHER" id="PTHR30146:SF120">
    <property type="entry name" value="ALANINE RACEMASE"/>
    <property type="match status" value="1"/>
</dbReference>
<sequence>MREKILKIAKAQGYIVNSTARSLRLQRTQSISVVFPLGHEAEQPLTDPFFVQMIGYLANEITQRGYGLFLQKVLPPMEDWLSDLVASKRSDGIIVIGQSTEHKALEAVAGKYTPLVVWGGQIDRQSYCTVGSDNIAGMRLATEHLLSLGRRNVVFLGDTKVPELRLRYKGYTQAIANAPRGTAEKRNVSTHMTADKAHEAMRAFLATGEKFDGVVCATDVIAISAIRAIVAAGKRVPEDIAVVGYDDLALAAHTNPSLTTVRQNIEMGARHLVDLLFRRMEGEDTESITMAPELIIRESSGGRRRVSG</sequence>
<dbReference type="AlphaFoldDB" id="A0A846MU63"/>
<keyword evidence="6" id="KW-1185">Reference proteome</keyword>
<reference evidence="5 6" key="1">
    <citation type="submission" date="2020-03" db="EMBL/GenBank/DDBJ databases">
        <title>Genomic Encyclopedia of Type Strains, Phase IV (KMG-IV): sequencing the most valuable type-strain genomes for metagenomic binning, comparative biology and taxonomic classification.</title>
        <authorList>
            <person name="Goeker M."/>
        </authorList>
    </citation>
    <scope>NUCLEOTIDE SEQUENCE [LARGE SCALE GENOMIC DNA]</scope>
    <source>
        <strain evidence="5 6">DSM 19867</strain>
    </source>
</reference>
<proteinExistence type="predicted"/>
<evidence type="ECO:0000256" key="3">
    <source>
        <dbReference type="ARBA" id="ARBA00023163"/>
    </source>
</evidence>
<dbReference type="PANTHER" id="PTHR30146">
    <property type="entry name" value="LACI-RELATED TRANSCRIPTIONAL REPRESSOR"/>
    <property type="match status" value="1"/>
</dbReference>
<protein>
    <submittedName>
        <fullName evidence="5">DNA-binding LacI/PurR family transcriptional regulator</fullName>
    </submittedName>
</protein>
<dbReference type="InterPro" id="IPR028082">
    <property type="entry name" value="Peripla_BP_I"/>
</dbReference>
<dbReference type="Proteomes" id="UP000570514">
    <property type="component" value="Unassembled WGS sequence"/>
</dbReference>
<dbReference type="EMBL" id="JAASRM010000001">
    <property type="protein sequence ID" value="NIK86769.1"/>
    <property type="molecule type" value="Genomic_DNA"/>
</dbReference>
<evidence type="ECO:0000313" key="5">
    <source>
        <dbReference type="EMBL" id="NIK86769.1"/>
    </source>
</evidence>